<dbReference type="OrthoDB" id="10072614at2759"/>
<evidence type="ECO:0000256" key="10">
    <source>
        <dbReference type="ARBA" id="ARBA00023204"/>
    </source>
</evidence>
<dbReference type="PANTHER" id="PTHR19306">
    <property type="entry name" value="STRUCTURAL MAINTENANCE OF CHROMOSOMES 5,6 SMC5, SMC6"/>
    <property type="match status" value="1"/>
</dbReference>
<keyword evidence="11" id="KW-0539">Nucleus</keyword>
<dbReference type="Pfam" id="PF02463">
    <property type="entry name" value="SMC_N"/>
    <property type="match status" value="1"/>
</dbReference>
<evidence type="ECO:0000256" key="3">
    <source>
        <dbReference type="ARBA" id="ARBA00006793"/>
    </source>
</evidence>
<reference evidence="14" key="1">
    <citation type="submission" date="2019-08" db="EMBL/GenBank/DDBJ databases">
        <title>The genome of the North American firefly Photinus pyralis.</title>
        <authorList>
            <consortium name="Photinus pyralis genome working group"/>
            <person name="Fallon T.R."/>
            <person name="Sander Lower S.E."/>
            <person name="Weng J.-K."/>
        </authorList>
    </citation>
    <scope>NUCLEOTIDE SEQUENCE</scope>
    <source>
        <strain evidence="14">TRF0915ILg1</strain>
        <tissue evidence="14">Whole body</tissue>
    </source>
</reference>
<evidence type="ECO:0000256" key="11">
    <source>
        <dbReference type="ARBA" id="ARBA00023242"/>
    </source>
</evidence>
<evidence type="ECO:0000256" key="2">
    <source>
        <dbReference type="ARBA" id="ARBA00004286"/>
    </source>
</evidence>
<evidence type="ECO:0000313" key="15">
    <source>
        <dbReference type="Proteomes" id="UP000801492"/>
    </source>
</evidence>
<keyword evidence="8 12" id="KW-0175">Coiled coil</keyword>
<dbReference type="PANTHER" id="PTHR19306:SF6">
    <property type="entry name" value="STRUCTURAL MAINTENANCE OF CHROMOSOMES PROTEIN 6"/>
    <property type="match status" value="1"/>
</dbReference>
<proteinExistence type="inferred from homology"/>
<dbReference type="EMBL" id="VTPC01006134">
    <property type="protein sequence ID" value="KAF2895202.1"/>
    <property type="molecule type" value="Genomic_DNA"/>
</dbReference>
<sequence>MPRKRKPLTQLDGQIISTKRQRSVSIEDDSEKLRRAGTISKMVLKNFMCHSHLEVTPGSNINYITGRNGSGKSAILTALVVGLGGKASLTNRGNSIKGFIKAGKNSASIEIVLYNAGLLSYQQSVYGKEITIIRNFGGSGNSSYKIKSASGQIVSTQAKEVHRICSGLNIQIDNPVCLLNQDTARNFLNSKDPHHKFLLFMRATGLETLCEEYKKIFQNKKNAIRMLKDKEVLYQKLKDERAELAQKIANQKSIAEYNNQAKLLENEILWAKVRDSEDDLKNHEDIVNHFEEDRSAYQNKLADEGQKRSGIERTIQSLQQQIYQLQESIEQQNAPQNALVRSLSELKESLNEKRREKRTILKAIASKTGDCNILEQEISQITDNFTQIEQEKMKRLEELKKLDETIKSMENLLETSKNEQFQIRSSINHLQKEQHNFTAEIKQIDHQIENTNTRLKAFEGESNSLSVYGSDMPRIVAAINAAKDKFKHLPRGPLGSYIKLKDRKWAVAVEGFLSPGLLRAFAVDNKNDNELLMNIFQRVCSGRGSKPIVITSKFFFDVHNVSENLVNPIDGCISVFNALEISDPVVANCLIDQTSLESILLIPDSEKAIELMSDRRRVPRNCQQGVTIEGDKYYPDPNYKTYCSQYHDAQFLQVSAADMISQLKQKLIDLSNKKKSIVSKRDSIKTECQEQTAKMKALEVKITKLDKARYHVKNQHSELSSTNEPDTVNVQQLQNELAELRKAIEERNVVSQKIEEDLVKVKNTINEKEAELERIKTIVRDYEDRIDPLNQQIHEQQSKHKDYDVNKKFVTKRLEETTNRLRIARSELLAVQETLGRHLQEASVVGDRPEELRQVPVIMEKLYEVQSRVRQLQSEVETADVLCKKYADCNKRFQQATELMKTLMEDVKELQIASDKRSRYYNHTEDYFTTLVKHSFRKILELRQFKGNLEISMRDRKLNLIVIPQQGSQGITNTSNLSGGERSFSTVAFLYSLWQCMEFPFYFMDEFDVFMDKVNRSKVMEILLYHAKSRQDLQFVFLTPQDISFINDKAIAIHRLEDPERTPVTED</sequence>
<keyword evidence="4" id="KW-0158">Chromosome</keyword>
<evidence type="ECO:0000256" key="5">
    <source>
        <dbReference type="ARBA" id="ARBA00022741"/>
    </source>
</evidence>
<evidence type="ECO:0000256" key="9">
    <source>
        <dbReference type="ARBA" id="ARBA00023172"/>
    </source>
</evidence>
<keyword evidence="7" id="KW-0067">ATP-binding</keyword>
<dbReference type="GO" id="GO:0000724">
    <property type="term" value="P:double-strand break repair via homologous recombination"/>
    <property type="evidence" value="ECO:0007669"/>
    <property type="project" value="TreeGrafter"/>
</dbReference>
<evidence type="ECO:0000256" key="12">
    <source>
        <dbReference type="SAM" id="Coils"/>
    </source>
</evidence>
<organism evidence="14 15">
    <name type="scientific">Ignelater luminosus</name>
    <name type="common">Cucubano</name>
    <name type="synonym">Pyrophorus luminosus</name>
    <dbReference type="NCBI Taxonomy" id="2038154"/>
    <lineage>
        <taxon>Eukaryota</taxon>
        <taxon>Metazoa</taxon>
        <taxon>Ecdysozoa</taxon>
        <taxon>Arthropoda</taxon>
        <taxon>Hexapoda</taxon>
        <taxon>Insecta</taxon>
        <taxon>Pterygota</taxon>
        <taxon>Neoptera</taxon>
        <taxon>Endopterygota</taxon>
        <taxon>Coleoptera</taxon>
        <taxon>Polyphaga</taxon>
        <taxon>Elateriformia</taxon>
        <taxon>Elateroidea</taxon>
        <taxon>Elateridae</taxon>
        <taxon>Agrypninae</taxon>
        <taxon>Pyrophorini</taxon>
        <taxon>Ignelater</taxon>
    </lineage>
</organism>
<evidence type="ECO:0000256" key="6">
    <source>
        <dbReference type="ARBA" id="ARBA00022763"/>
    </source>
</evidence>
<keyword evidence="10" id="KW-0234">DNA repair</keyword>
<dbReference type="InterPro" id="IPR027417">
    <property type="entry name" value="P-loop_NTPase"/>
</dbReference>
<dbReference type="GO" id="GO:0005634">
    <property type="term" value="C:nucleus"/>
    <property type="evidence" value="ECO:0007669"/>
    <property type="project" value="UniProtKB-SubCell"/>
</dbReference>
<keyword evidence="15" id="KW-1185">Reference proteome</keyword>
<comment type="similarity">
    <text evidence="3">Belongs to the SMC family. SMC6 subfamily.</text>
</comment>
<dbReference type="GO" id="GO:0003684">
    <property type="term" value="F:damaged DNA binding"/>
    <property type="evidence" value="ECO:0007669"/>
    <property type="project" value="TreeGrafter"/>
</dbReference>
<dbReference type="GO" id="GO:0035861">
    <property type="term" value="C:site of double-strand break"/>
    <property type="evidence" value="ECO:0007669"/>
    <property type="project" value="TreeGrafter"/>
</dbReference>
<feature type="coiled-coil region" evidence="12">
    <location>
        <begin position="210"/>
        <end position="461"/>
    </location>
</feature>
<dbReference type="InterPro" id="IPR003395">
    <property type="entry name" value="RecF/RecN/SMC_N"/>
</dbReference>
<comment type="caution">
    <text evidence="14">The sequence shown here is derived from an EMBL/GenBank/DDBJ whole genome shotgun (WGS) entry which is preliminary data.</text>
</comment>
<evidence type="ECO:0000259" key="13">
    <source>
        <dbReference type="Pfam" id="PF02463"/>
    </source>
</evidence>
<evidence type="ECO:0000313" key="14">
    <source>
        <dbReference type="EMBL" id="KAF2895202.1"/>
    </source>
</evidence>
<evidence type="ECO:0000256" key="8">
    <source>
        <dbReference type="ARBA" id="ARBA00023054"/>
    </source>
</evidence>
<evidence type="ECO:0000256" key="1">
    <source>
        <dbReference type="ARBA" id="ARBA00004123"/>
    </source>
</evidence>
<evidence type="ECO:0000256" key="4">
    <source>
        <dbReference type="ARBA" id="ARBA00022454"/>
    </source>
</evidence>
<dbReference type="AlphaFoldDB" id="A0A8K0D1D2"/>
<protein>
    <recommendedName>
        <fullName evidence="13">RecF/RecN/SMC N-terminal domain-containing protein</fullName>
    </recommendedName>
</protein>
<keyword evidence="9" id="KW-0233">DNA recombination</keyword>
<name>A0A8K0D1D2_IGNLU</name>
<dbReference type="Proteomes" id="UP000801492">
    <property type="component" value="Unassembled WGS sequence"/>
</dbReference>
<dbReference type="SUPFAM" id="SSF52540">
    <property type="entry name" value="P-loop containing nucleoside triphosphate hydrolases"/>
    <property type="match status" value="1"/>
</dbReference>
<dbReference type="Gene3D" id="3.40.50.300">
    <property type="entry name" value="P-loop containing nucleotide triphosphate hydrolases"/>
    <property type="match status" value="2"/>
</dbReference>
<dbReference type="GO" id="GO:0005524">
    <property type="term" value="F:ATP binding"/>
    <property type="evidence" value="ECO:0007669"/>
    <property type="project" value="UniProtKB-KW"/>
</dbReference>
<dbReference type="GO" id="GO:0030915">
    <property type="term" value="C:Smc5-Smc6 complex"/>
    <property type="evidence" value="ECO:0007669"/>
    <property type="project" value="TreeGrafter"/>
</dbReference>
<feature type="coiled-coil region" evidence="12">
    <location>
        <begin position="660"/>
        <end position="834"/>
    </location>
</feature>
<comment type="subcellular location">
    <subcellularLocation>
        <location evidence="2">Chromosome</location>
    </subcellularLocation>
    <subcellularLocation>
        <location evidence="1">Nucleus</location>
    </subcellularLocation>
</comment>
<gene>
    <name evidence="14" type="ORF">ILUMI_10974</name>
</gene>
<keyword evidence="6" id="KW-0227">DNA damage</keyword>
<feature type="domain" description="RecF/RecN/SMC N-terminal" evidence="13">
    <location>
        <begin position="39"/>
        <end position="1039"/>
    </location>
</feature>
<accession>A0A8K0D1D2</accession>
<evidence type="ECO:0000256" key="7">
    <source>
        <dbReference type="ARBA" id="ARBA00022840"/>
    </source>
</evidence>
<dbReference type="GO" id="GO:0003697">
    <property type="term" value="F:single-stranded DNA binding"/>
    <property type="evidence" value="ECO:0007669"/>
    <property type="project" value="TreeGrafter"/>
</dbReference>
<keyword evidence="5" id="KW-0547">Nucleotide-binding</keyword>